<name>C4J0B5_MAIZE</name>
<reference evidence="2" key="2">
    <citation type="submission" date="2012-06" db="EMBL/GenBank/DDBJ databases">
        <authorList>
            <person name="Yu Y."/>
            <person name="Currie J."/>
            <person name="Lomeli R."/>
            <person name="Angelova A."/>
            <person name="Collura K."/>
            <person name="Wissotski M."/>
            <person name="Campos D."/>
            <person name="Kudrna D."/>
            <person name="Golser W."/>
            <person name="Ashely E."/>
            <person name="Descour A."/>
            <person name="Fernandes J."/>
            <person name="Soderlund C."/>
            <person name="Walbot V."/>
        </authorList>
    </citation>
    <scope>NUCLEOTIDE SEQUENCE</scope>
    <source>
        <strain evidence="2">B73</strain>
    </source>
</reference>
<evidence type="ECO:0000256" key="1">
    <source>
        <dbReference type="SAM" id="MobiDB-lite"/>
    </source>
</evidence>
<reference evidence="2" key="1">
    <citation type="journal article" date="2009" name="PLoS Genet.">
        <title>Sequencing, mapping, and analysis of 27,455 maize full-length cDNAs.</title>
        <authorList>
            <person name="Soderlund C."/>
            <person name="Descour A."/>
            <person name="Kudrna D."/>
            <person name="Bomhoff M."/>
            <person name="Boyd L."/>
            <person name="Currie J."/>
            <person name="Angelova A."/>
            <person name="Collura K."/>
            <person name="Wissotski M."/>
            <person name="Ashley E."/>
            <person name="Morrow D."/>
            <person name="Fernandes J."/>
            <person name="Walbot V."/>
            <person name="Yu Y."/>
        </authorList>
    </citation>
    <scope>NUCLEOTIDE SEQUENCE</scope>
    <source>
        <strain evidence="2">B73</strain>
    </source>
</reference>
<dbReference type="EMBL" id="BT084262">
    <property type="protein sequence ID" value="ACR34615.1"/>
    <property type="molecule type" value="mRNA"/>
</dbReference>
<dbReference type="AlphaFoldDB" id="C4J0B5"/>
<feature type="region of interest" description="Disordered" evidence="1">
    <location>
        <begin position="85"/>
        <end position="105"/>
    </location>
</feature>
<sequence>MTVRPPPETPSLKVYSRRSLRCHQQQDTSHDDLSLGVDATVEDELGHAARGTPSEHDLNHALPPNNLREGEVVVAVAHAPLVPNSLRQEHLEAEEDPSLTSEMAS</sequence>
<evidence type="ECO:0000313" key="2">
    <source>
        <dbReference type="EMBL" id="ACR34615.1"/>
    </source>
</evidence>
<protein>
    <submittedName>
        <fullName evidence="2">Uncharacterized protein</fullName>
    </submittedName>
</protein>
<organism evidence="2">
    <name type="scientific">Zea mays</name>
    <name type="common">Maize</name>
    <dbReference type="NCBI Taxonomy" id="4577"/>
    <lineage>
        <taxon>Eukaryota</taxon>
        <taxon>Viridiplantae</taxon>
        <taxon>Streptophyta</taxon>
        <taxon>Embryophyta</taxon>
        <taxon>Tracheophyta</taxon>
        <taxon>Spermatophyta</taxon>
        <taxon>Magnoliopsida</taxon>
        <taxon>Liliopsida</taxon>
        <taxon>Poales</taxon>
        <taxon>Poaceae</taxon>
        <taxon>PACMAD clade</taxon>
        <taxon>Panicoideae</taxon>
        <taxon>Andropogonodae</taxon>
        <taxon>Andropogoneae</taxon>
        <taxon>Tripsacinae</taxon>
        <taxon>Zea</taxon>
    </lineage>
</organism>
<accession>C4J0B5</accession>
<proteinExistence type="evidence at transcript level"/>